<evidence type="ECO:0000313" key="3">
    <source>
        <dbReference type="EMBL" id="MBL3610130.1"/>
    </source>
</evidence>
<name>A0ABS1RYE3_RHOSU</name>
<comment type="caution">
    <text evidence="3">The sequence shown here is derived from an EMBL/GenBank/DDBJ whole genome shotgun (WGS) entry which is preliminary data.</text>
</comment>
<sequence>MNTKTALLSAALLVCAGTAQATDYPLTLENCGQTLTFDAAPQRTVTVGQATTEILYLLGLGPTVTGTSVWFSNVLPQFAELNAGIPRLADNDPSFESVAAETPDLVTVQHEWHVGPQGIVATREMFHDIGVPTYVLPSDCASKDNSRGSDGTRSEMFSTASIHRSIEELARIYDVEDRGAELVDELKAREAAAIEHARALDLPEGVSAVFWYSSAEMDIDPYVAGRKGAPGYMMQELGIENVVASDEEWPTVGWESIAKADPTVIVLAEMTRRRFPADDVEKKLEFLRTDPVAKEMTAVRENRIVVMDLQAMEATVRAVYGLEELSAALAGLDLQG</sequence>
<dbReference type="PROSITE" id="PS50983">
    <property type="entry name" value="FE_B12_PBP"/>
    <property type="match status" value="1"/>
</dbReference>
<evidence type="ECO:0000259" key="2">
    <source>
        <dbReference type="PROSITE" id="PS50983"/>
    </source>
</evidence>
<evidence type="ECO:0000256" key="1">
    <source>
        <dbReference type="SAM" id="SignalP"/>
    </source>
</evidence>
<accession>A0ABS1RYE3</accession>
<dbReference type="InterPro" id="IPR050902">
    <property type="entry name" value="ABC_Transporter_SBP"/>
</dbReference>
<dbReference type="EMBL" id="JAESJJ010000022">
    <property type="protein sequence ID" value="MBL3610130.1"/>
    <property type="molecule type" value="Genomic_DNA"/>
</dbReference>
<organism evidence="3 4">
    <name type="scientific">Rhodovulum sulfidophilum</name>
    <name type="common">Rhodobacter sulfidophilus</name>
    <dbReference type="NCBI Taxonomy" id="35806"/>
    <lineage>
        <taxon>Bacteria</taxon>
        <taxon>Pseudomonadati</taxon>
        <taxon>Pseudomonadota</taxon>
        <taxon>Alphaproteobacteria</taxon>
        <taxon>Rhodobacterales</taxon>
        <taxon>Paracoccaceae</taxon>
        <taxon>Rhodovulum</taxon>
    </lineage>
</organism>
<feature type="signal peptide" evidence="1">
    <location>
        <begin position="1"/>
        <end position="21"/>
    </location>
</feature>
<dbReference type="Gene3D" id="3.40.50.1980">
    <property type="entry name" value="Nitrogenase molybdenum iron protein domain"/>
    <property type="match status" value="2"/>
</dbReference>
<protein>
    <submittedName>
        <fullName evidence="3">ABC transporter substrate-binding protein</fullName>
    </submittedName>
</protein>
<gene>
    <name evidence="3" type="ORF">JMM60_15240</name>
</gene>
<feature type="chain" id="PRO_5045835801" evidence="1">
    <location>
        <begin position="22"/>
        <end position="336"/>
    </location>
</feature>
<dbReference type="Pfam" id="PF01497">
    <property type="entry name" value="Peripla_BP_2"/>
    <property type="match status" value="1"/>
</dbReference>
<dbReference type="PANTHER" id="PTHR30535:SF7">
    <property type="entry name" value="IRON(III) DICITRATE-BINDING PROTEIN"/>
    <property type="match status" value="1"/>
</dbReference>
<dbReference type="SUPFAM" id="SSF53807">
    <property type="entry name" value="Helical backbone' metal receptor"/>
    <property type="match status" value="1"/>
</dbReference>
<evidence type="ECO:0000313" key="4">
    <source>
        <dbReference type="Proteomes" id="UP000604473"/>
    </source>
</evidence>
<dbReference type="InterPro" id="IPR002491">
    <property type="entry name" value="ABC_transptr_periplasmic_BD"/>
</dbReference>
<feature type="domain" description="Fe/B12 periplasmic-binding" evidence="2">
    <location>
        <begin position="43"/>
        <end position="333"/>
    </location>
</feature>
<proteinExistence type="predicted"/>
<keyword evidence="4" id="KW-1185">Reference proteome</keyword>
<dbReference type="RefSeq" id="WP_202249846.1">
    <property type="nucleotide sequence ID" value="NZ_JAESJJ010000022.1"/>
</dbReference>
<keyword evidence="1" id="KW-0732">Signal</keyword>
<dbReference type="Proteomes" id="UP000604473">
    <property type="component" value="Unassembled WGS sequence"/>
</dbReference>
<reference evidence="3 4" key="1">
    <citation type="submission" date="2021-01" db="EMBL/GenBank/DDBJ databases">
        <title>Draft genomes of Rhodovulum sulfidophilum.</title>
        <authorList>
            <person name="Guzman M.S."/>
        </authorList>
    </citation>
    <scope>NUCLEOTIDE SEQUENCE [LARGE SCALE GENOMIC DNA]</scope>
    <source>
        <strain evidence="3 4">AB35</strain>
    </source>
</reference>
<dbReference type="PANTHER" id="PTHR30535">
    <property type="entry name" value="VITAMIN B12-BINDING PROTEIN"/>
    <property type="match status" value="1"/>
</dbReference>